<dbReference type="EMBL" id="JAVDQD010000005">
    <property type="protein sequence ID" value="MDR6240825.1"/>
    <property type="molecule type" value="Genomic_DNA"/>
</dbReference>
<reference evidence="2" key="1">
    <citation type="submission" date="2023-07" db="EMBL/GenBank/DDBJ databases">
        <title>Genomic Encyclopedia of Type Strains, Phase IV (KMG-IV): sequencing the most valuable type-strain genomes for metagenomic binning, comparative biology and taxonomic classification.</title>
        <authorList>
            <person name="Goeker M."/>
        </authorList>
    </citation>
    <scope>NUCLEOTIDE SEQUENCE</scope>
    <source>
        <strain evidence="2">DSM 26174</strain>
    </source>
</reference>
<protein>
    <submittedName>
        <fullName evidence="2">Uncharacterized protein</fullName>
    </submittedName>
</protein>
<evidence type="ECO:0000313" key="3">
    <source>
        <dbReference type="Proteomes" id="UP001185092"/>
    </source>
</evidence>
<gene>
    <name evidence="2" type="ORF">HNQ88_003901</name>
</gene>
<accession>A0AAE3XRW3</accession>
<feature type="transmembrane region" description="Helical" evidence="1">
    <location>
        <begin position="68"/>
        <end position="88"/>
    </location>
</feature>
<keyword evidence="3" id="KW-1185">Reference proteome</keyword>
<evidence type="ECO:0000256" key="1">
    <source>
        <dbReference type="SAM" id="Phobius"/>
    </source>
</evidence>
<feature type="transmembrane region" description="Helical" evidence="1">
    <location>
        <begin position="12"/>
        <end position="38"/>
    </location>
</feature>
<organism evidence="2 3">
    <name type="scientific">Aureibacter tunicatorum</name>
    <dbReference type="NCBI Taxonomy" id="866807"/>
    <lineage>
        <taxon>Bacteria</taxon>
        <taxon>Pseudomonadati</taxon>
        <taxon>Bacteroidota</taxon>
        <taxon>Cytophagia</taxon>
        <taxon>Cytophagales</taxon>
        <taxon>Persicobacteraceae</taxon>
        <taxon>Aureibacter</taxon>
    </lineage>
</organism>
<keyword evidence="1" id="KW-1133">Transmembrane helix</keyword>
<dbReference type="RefSeq" id="WP_309941114.1">
    <property type="nucleotide sequence ID" value="NZ_AP025306.1"/>
</dbReference>
<comment type="caution">
    <text evidence="2">The sequence shown here is derived from an EMBL/GenBank/DDBJ whole genome shotgun (WGS) entry which is preliminary data.</text>
</comment>
<feature type="transmembrane region" description="Helical" evidence="1">
    <location>
        <begin position="108"/>
        <end position="129"/>
    </location>
</feature>
<name>A0AAE3XRW3_9BACT</name>
<keyword evidence="1" id="KW-0812">Transmembrane</keyword>
<keyword evidence="1" id="KW-0472">Membrane</keyword>
<dbReference type="Proteomes" id="UP001185092">
    <property type="component" value="Unassembled WGS sequence"/>
</dbReference>
<evidence type="ECO:0000313" key="2">
    <source>
        <dbReference type="EMBL" id="MDR6240825.1"/>
    </source>
</evidence>
<dbReference type="AlphaFoldDB" id="A0AAE3XRW3"/>
<proteinExistence type="predicted"/>
<sequence>MNETETKKGNLYATFLFVLMIKLLLILPVVGWLIYLVVNYHVIKKYALRKVKLKRVDEMDSIIIPKNIKLKVAMLELISIPLVSVIIGKPLSMLIDSKMVDLFGLNTLIVMVLITTSMGLAGLFLAMVLQIELIMNSVIKFQAK</sequence>